<dbReference type="Pfam" id="PF02093">
    <property type="entry name" value="Gag_p30"/>
    <property type="match status" value="1"/>
</dbReference>
<dbReference type="EMBL" id="JAULJE010000007">
    <property type="protein sequence ID" value="KAK1340844.1"/>
    <property type="molecule type" value="Genomic_DNA"/>
</dbReference>
<dbReference type="InterPro" id="IPR001878">
    <property type="entry name" value="Znf_CCHC"/>
</dbReference>
<dbReference type="SMART" id="SM00343">
    <property type="entry name" value="ZnF_C2HC"/>
    <property type="match status" value="1"/>
</dbReference>
<organism evidence="4 5">
    <name type="scientific">Cnephaeus nilssonii</name>
    <name type="common">Northern bat</name>
    <name type="synonym">Eptesicus nilssonii</name>
    <dbReference type="NCBI Taxonomy" id="3371016"/>
    <lineage>
        <taxon>Eukaryota</taxon>
        <taxon>Metazoa</taxon>
        <taxon>Chordata</taxon>
        <taxon>Craniata</taxon>
        <taxon>Vertebrata</taxon>
        <taxon>Euteleostomi</taxon>
        <taxon>Mammalia</taxon>
        <taxon>Eutheria</taxon>
        <taxon>Laurasiatheria</taxon>
        <taxon>Chiroptera</taxon>
        <taxon>Yangochiroptera</taxon>
        <taxon>Vespertilionidae</taxon>
        <taxon>Cnephaeus</taxon>
    </lineage>
</organism>
<evidence type="ECO:0000256" key="1">
    <source>
        <dbReference type="ARBA" id="ARBA00022801"/>
    </source>
</evidence>
<feature type="region of interest" description="Disordered" evidence="2">
    <location>
        <begin position="97"/>
        <end position="127"/>
    </location>
</feature>
<dbReference type="Proteomes" id="UP001177744">
    <property type="component" value="Unassembled WGS sequence"/>
</dbReference>
<evidence type="ECO:0000256" key="2">
    <source>
        <dbReference type="SAM" id="MobiDB-lite"/>
    </source>
</evidence>
<accession>A0AA40LRB8</accession>
<dbReference type="Gene3D" id="2.70.20.10">
    <property type="entry name" value="Topoisomerase I, domain 3"/>
    <property type="match status" value="1"/>
</dbReference>
<dbReference type="SUPFAM" id="SSF50630">
    <property type="entry name" value="Acid proteases"/>
    <property type="match status" value="1"/>
</dbReference>
<dbReference type="InterPro" id="IPR003036">
    <property type="entry name" value="Gag_P30"/>
</dbReference>
<dbReference type="PANTHER" id="PTHR33166">
    <property type="entry name" value="GAG_P30 DOMAIN-CONTAINING PROTEIN"/>
    <property type="match status" value="1"/>
</dbReference>
<dbReference type="SUPFAM" id="SSF56712">
    <property type="entry name" value="Prokaryotic type I DNA topoisomerase"/>
    <property type="match status" value="1"/>
</dbReference>
<dbReference type="InterPro" id="IPR050462">
    <property type="entry name" value="Retroviral_Gag-Pol_poly"/>
</dbReference>
<dbReference type="InterPro" id="IPR013825">
    <property type="entry name" value="Topo_IA_cen_sub2"/>
</dbReference>
<reference evidence="4" key="1">
    <citation type="submission" date="2023-06" db="EMBL/GenBank/DDBJ databases">
        <title>Reference genome for the Northern bat (Eptesicus nilssonii), a most northern bat species.</title>
        <authorList>
            <person name="Laine V.N."/>
            <person name="Pulliainen A.T."/>
            <person name="Lilley T.M."/>
        </authorList>
    </citation>
    <scope>NUCLEOTIDE SEQUENCE</scope>
    <source>
        <strain evidence="4">BLF_Eptnil</strain>
        <tissue evidence="4">Kidney</tissue>
    </source>
</reference>
<sequence>MVGLAAGPGAFGDGDVPVLPQRLSKLQHQVAVRVHVRSPAPTTGGGLLASGVPTGHSHLLSAPTSAAGIGPTHTHCQHRSCRWHLLLAPGASPDCSAPSVGMSGGCQPRSPLSASPPPPAPEGRSGLADLLASTDSAGPAHTCCWRWPQPLHAISGCERGRRHQCVGAAAAGAGMPADRGLGTVVGGARQGHEGWAKIRPCAHSSLSAHSSFQALREDPWGRWKAPVQNSGWLIAWLPEPVFRQHQFSSGHPPIGAPPASAMGHPEFLQHLEELRVADRAGGRRSNRRVARGNGAGGTRGGPSCWREVLRSAGGQRKTGAGGKLVPAASTGTRASLKLPAGIQDPSSPGFIQKDLCLENPRVTVVEVSSKAKEQAEDSSFGHYGNHENCHKALHSRNVQGQETTIKTDISQERFVVYGFVILAQNYLTLYPYDRWSDKASTVETMGRKMSLPQLLTKADLIALLEKHGIGSPEPVGRRLSSANQGPRPQSARQMPLREIWGAKVVGEDGTLQEGGPVYYYQPFTTSDILNWKHHTPAYSEKPQAMIDLLETIFQTQKPTWVDCKQLLFTFFNTEERIRVVTEAQKWLQTQAPAGILDTDRLARKAFPDEEPDWNPNSEDGRTGLERYRLAFLKGIRAGAKKPTNMAKISEVFQKPDESPAAFYERLCEAYQIYTPLRPEAPENQTMVNAVFVGQAQPDIRKKLQKLEGFAGKNATELLEIANKVFIDRDSAARKEEEKRIQRRANIIAAAFKGSGSQTDQQGYRPGGKGRASLRRDQCAYCKETGHWKNECPKRQSKKTGPPFPPRCYQPEQPEADLIGLAMTDSDWDRPGSLQVSPHEPMVRMKIGGQTVDFMVDMGAEHSVVTQKVAPLSGKEVTIIGATGDQTCRPFCCPR</sequence>
<evidence type="ECO:0000313" key="5">
    <source>
        <dbReference type="Proteomes" id="UP001177744"/>
    </source>
</evidence>
<dbReference type="GO" id="GO:0016787">
    <property type="term" value="F:hydrolase activity"/>
    <property type="evidence" value="ECO:0007669"/>
    <property type="project" value="UniProtKB-KW"/>
</dbReference>
<dbReference type="Gene3D" id="4.10.60.10">
    <property type="entry name" value="Zinc finger, CCHC-type"/>
    <property type="match status" value="1"/>
</dbReference>
<dbReference type="InterPro" id="IPR008919">
    <property type="entry name" value="Retrov_capsid_N"/>
</dbReference>
<feature type="region of interest" description="Disordered" evidence="2">
    <location>
        <begin position="280"/>
        <end position="304"/>
    </location>
</feature>
<protein>
    <recommendedName>
        <fullName evidence="3">CCHC-type domain-containing protein</fullName>
    </recommendedName>
</protein>
<feature type="domain" description="CCHC-type" evidence="3">
    <location>
        <begin position="777"/>
        <end position="793"/>
    </location>
</feature>
<name>A0AA40LRB8_CNENI</name>
<dbReference type="InterPro" id="IPR013824">
    <property type="entry name" value="Topo_IA_cen_sub1"/>
</dbReference>
<feature type="region of interest" description="Disordered" evidence="2">
    <location>
        <begin position="472"/>
        <end position="492"/>
    </location>
</feature>
<dbReference type="Gene3D" id="1.10.375.10">
    <property type="entry name" value="Human Immunodeficiency Virus Type 1 Capsid Protein"/>
    <property type="match status" value="1"/>
</dbReference>
<keyword evidence="1" id="KW-0378">Hydrolase</keyword>
<evidence type="ECO:0000313" key="4">
    <source>
        <dbReference type="EMBL" id="KAK1340844.1"/>
    </source>
</evidence>
<gene>
    <name evidence="4" type="ORF">QTO34_017239</name>
</gene>
<comment type="caution">
    <text evidence="4">The sequence shown here is derived from an EMBL/GenBank/DDBJ whole genome shotgun (WGS) entry which is preliminary data.</text>
</comment>
<keyword evidence="5" id="KW-1185">Reference proteome</keyword>
<dbReference type="InterPro" id="IPR021109">
    <property type="entry name" value="Peptidase_aspartic_dom_sf"/>
</dbReference>
<feature type="compositionally biased region" description="Polar residues" evidence="2">
    <location>
        <begin position="480"/>
        <end position="492"/>
    </location>
</feature>
<dbReference type="InterPro" id="IPR018061">
    <property type="entry name" value="Retropepsins"/>
</dbReference>
<dbReference type="GO" id="GO:0019068">
    <property type="term" value="P:virion assembly"/>
    <property type="evidence" value="ECO:0007669"/>
    <property type="project" value="InterPro"/>
</dbReference>
<dbReference type="Pfam" id="PF00098">
    <property type="entry name" value="zf-CCHC"/>
    <property type="match status" value="1"/>
</dbReference>
<dbReference type="GO" id="GO:0003676">
    <property type="term" value="F:nucleic acid binding"/>
    <property type="evidence" value="ECO:0007669"/>
    <property type="project" value="InterPro"/>
</dbReference>
<dbReference type="GO" id="GO:0008270">
    <property type="term" value="F:zinc ion binding"/>
    <property type="evidence" value="ECO:0007669"/>
    <property type="project" value="InterPro"/>
</dbReference>
<dbReference type="Gene3D" id="2.40.70.10">
    <property type="entry name" value="Acid Proteases"/>
    <property type="match status" value="1"/>
</dbReference>
<proteinExistence type="predicted"/>
<dbReference type="SUPFAM" id="SSF47943">
    <property type="entry name" value="Retrovirus capsid protein, N-terminal core domain"/>
    <property type="match status" value="1"/>
</dbReference>
<dbReference type="InterPro" id="IPR036875">
    <property type="entry name" value="Znf_CCHC_sf"/>
</dbReference>
<dbReference type="AlphaFoldDB" id="A0AA40LRB8"/>
<dbReference type="InterPro" id="IPR023405">
    <property type="entry name" value="Topo_IA_core_domain"/>
</dbReference>
<dbReference type="Gene3D" id="1.10.460.10">
    <property type="entry name" value="Topoisomerase I, domain 2"/>
    <property type="match status" value="1"/>
</dbReference>
<evidence type="ECO:0000259" key="3">
    <source>
        <dbReference type="SMART" id="SM00343"/>
    </source>
</evidence>
<dbReference type="SUPFAM" id="SSF57756">
    <property type="entry name" value="Retrovirus zinc finger-like domains"/>
    <property type="match status" value="1"/>
</dbReference>
<dbReference type="Pfam" id="PF00077">
    <property type="entry name" value="RVP"/>
    <property type="match status" value="1"/>
</dbReference>